<proteinExistence type="predicted"/>
<evidence type="ECO:0000259" key="1">
    <source>
        <dbReference type="PROSITE" id="PS50011"/>
    </source>
</evidence>
<comment type="caution">
    <text evidence="2">The sequence shown here is derived from an EMBL/GenBank/DDBJ whole genome shotgun (WGS) entry which is preliminary data.</text>
</comment>
<dbReference type="GO" id="GO:0005524">
    <property type="term" value="F:ATP binding"/>
    <property type="evidence" value="ECO:0007669"/>
    <property type="project" value="InterPro"/>
</dbReference>
<sequence length="406" mass="46655">MSGDPSSPTPDELFSQEYQGRLPASFYAAERAVAENRLGNFELFWRDHSSWLKERGYVLRARYQLDWVPSWKDKVGYFSKFEDNLLPPGGSVLDGIRTSDGQPVIFKLKEPPAPRPDTEWLPDFEKQIIQKFTSEPLTSDPKNHCVRLLEILTVPDVANTELMVLPLLFDWNYPRFTTIGEAVDFLTQIFEGLHFMHSHNVWHGDCKSNNIMMDSGPIQISSVHPLKPSRTREFTGDARYSTRTRNPVKYYWIDFDLSVEHDPTKGPPLTAPGYGGNKNVPEFRFKDRMCDPFAVDVWCLGDLIRKTLTQGSPLYPKRRGLEFLHDLLADMTSEDPVKRPSMGDVVNRFSEIKAGLSQWKLRSRFAREGEKGWFVIFRSTAHWIRQACLVLEHRPAVPSPEPPVPM</sequence>
<evidence type="ECO:0000313" key="2">
    <source>
        <dbReference type="EMBL" id="KAJ7637475.1"/>
    </source>
</evidence>
<gene>
    <name evidence="2" type="ORF">B0H17DRAFT_1106891</name>
</gene>
<keyword evidence="2" id="KW-0418">Kinase</keyword>
<protein>
    <submittedName>
        <fullName evidence="2">Kinase-like domain-containing protein</fullName>
    </submittedName>
</protein>
<dbReference type="Pfam" id="PF00069">
    <property type="entry name" value="Pkinase"/>
    <property type="match status" value="1"/>
</dbReference>
<feature type="domain" description="Protein kinase" evidence="1">
    <location>
        <begin position="1"/>
        <end position="406"/>
    </location>
</feature>
<accession>A0AAD7FQQ4</accession>
<dbReference type="SMART" id="SM00220">
    <property type="entry name" value="S_TKc"/>
    <property type="match status" value="1"/>
</dbReference>
<dbReference type="EMBL" id="JARKIE010000456">
    <property type="protein sequence ID" value="KAJ7637475.1"/>
    <property type="molecule type" value="Genomic_DNA"/>
</dbReference>
<evidence type="ECO:0000313" key="3">
    <source>
        <dbReference type="Proteomes" id="UP001221757"/>
    </source>
</evidence>
<dbReference type="GO" id="GO:0004672">
    <property type="term" value="F:protein kinase activity"/>
    <property type="evidence" value="ECO:0007669"/>
    <property type="project" value="InterPro"/>
</dbReference>
<keyword evidence="3" id="KW-1185">Reference proteome</keyword>
<dbReference type="Proteomes" id="UP001221757">
    <property type="component" value="Unassembled WGS sequence"/>
</dbReference>
<dbReference type="InterPro" id="IPR011009">
    <property type="entry name" value="Kinase-like_dom_sf"/>
</dbReference>
<dbReference type="Gene3D" id="1.10.510.10">
    <property type="entry name" value="Transferase(Phosphotransferase) domain 1"/>
    <property type="match status" value="1"/>
</dbReference>
<name>A0AAD7FQQ4_MYCRO</name>
<dbReference type="InterPro" id="IPR000719">
    <property type="entry name" value="Prot_kinase_dom"/>
</dbReference>
<dbReference type="SUPFAM" id="SSF56112">
    <property type="entry name" value="Protein kinase-like (PK-like)"/>
    <property type="match status" value="1"/>
</dbReference>
<dbReference type="PROSITE" id="PS50011">
    <property type="entry name" value="PROTEIN_KINASE_DOM"/>
    <property type="match status" value="1"/>
</dbReference>
<organism evidence="2 3">
    <name type="scientific">Mycena rosella</name>
    <name type="common">Pink bonnet</name>
    <name type="synonym">Agaricus rosellus</name>
    <dbReference type="NCBI Taxonomy" id="1033263"/>
    <lineage>
        <taxon>Eukaryota</taxon>
        <taxon>Fungi</taxon>
        <taxon>Dikarya</taxon>
        <taxon>Basidiomycota</taxon>
        <taxon>Agaricomycotina</taxon>
        <taxon>Agaricomycetes</taxon>
        <taxon>Agaricomycetidae</taxon>
        <taxon>Agaricales</taxon>
        <taxon>Marasmiineae</taxon>
        <taxon>Mycenaceae</taxon>
        <taxon>Mycena</taxon>
    </lineage>
</organism>
<keyword evidence="2" id="KW-0808">Transferase</keyword>
<dbReference type="AlphaFoldDB" id="A0AAD7FQQ4"/>
<reference evidence="2" key="1">
    <citation type="submission" date="2023-03" db="EMBL/GenBank/DDBJ databases">
        <title>Massive genome expansion in bonnet fungi (Mycena s.s.) driven by repeated elements and novel gene families across ecological guilds.</title>
        <authorList>
            <consortium name="Lawrence Berkeley National Laboratory"/>
            <person name="Harder C.B."/>
            <person name="Miyauchi S."/>
            <person name="Viragh M."/>
            <person name="Kuo A."/>
            <person name="Thoen E."/>
            <person name="Andreopoulos B."/>
            <person name="Lu D."/>
            <person name="Skrede I."/>
            <person name="Drula E."/>
            <person name="Henrissat B."/>
            <person name="Morin E."/>
            <person name="Kohler A."/>
            <person name="Barry K."/>
            <person name="LaButti K."/>
            <person name="Morin E."/>
            <person name="Salamov A."/>
            <person name="Lipzen A."/>
            <person name="Mereny Z."/>
            <person name="Hegedus B."/>
            <person name="Baldrian P."/>
            <person name="Stursova M."/>
            <person name="Weitz H."/>
            <person name="Taylor A."/>
            <person name="Grigoriev I.V."/>
            <person name="Nagy L.G."/>
            <person name="Martin F."/>
            <person name="Kauserud H."/>
        </authorList>
    </citation>
    <scope>NUCLEOTIDE SEQUENCE</scope>
    <source>
        <strain evidence="2">CBHHK067</strain>
    </source>
</reference>